<name>A0A9W7EX61_9STRA</name>
<accession>A0A9W7EX61</accession>
<keyword evidence="5" id="KW-1185">Reference proteome</keyword>
<evidence type="ECO:0008006" key="6">
    <source>
        <dbReference type="Google" id="ProtNLM"/>
    </source>
</evidence>
<evidence type="ECO:0000256" key="1">
    <source>
        <dbReference type="ARBA" id="ARBA00006180"/>
    </source>
</evidence>
<feature type="compositionally biased region" description="Acidic residues" evidence="3">
    <location>
        <begin position="862"/>
        <end position="873"/>
    </location>
</feature>
<proteinExistence type="inferred from homology"/>
<feature type="compositionally biased region" description="Acidic residues" evidence="3">
    <location>
        <begin position="751"/>
        <end position="763"/>
    </location>
</feature>
<comment type="caution">
    <text evidence="4">The sequence shown here is derived from an EMBL/GenBank/DDBJ whole genome shotgun (WGS) entry which is preliminary data.</text>
</comment>
<gene>
    <name evidence="4" type="ORF">TrVE_jg6868</name>
</gene>
<evidence type="ECO:0000313" key="4">
    <source>
        <dbReference type="EMBL" id="GMH93590.1"/>
    </source>
</evidence>
<dbReference type="AlphaFoldDB" id="A0A9W7EX61"/>
<dbReference type="GO" id="GO:0019903">
    <property type="term" value="F:protein phosphatase binding"/>
    <property type="evidence" value="ECO:0007669"/>
    <property type="project" value="InterPro"/>
</dbReference>
<feature type="region of interest" description="Disordered" evidence="3">
    <location>
        <begin position="118"/>
        <end position="173"/>
    </location>
</feature>
<dbReference type="Pfam" id="PF04499">
    <property type="entry name" value="SAPS"/>
    <property type="match status" value="1"/>
</dbReference>
<keyword evidence="2" id="KW-0131">Cell cycle</keyword>
<evidence type="ECO:0000313" key="5">
    <source>
        <dbReference type="Proteomes" id="UP001165160"/>
    </source>
</evidence>
<sequence>MSLFASLGNGGDIWGSSFDFSSPLKDLLESESFTLTDLLQQDELLQEVKSLNSQLVDFITKPEELEELLRHLVEADDDGSVMTAGIDVQEADADKDAQPDEDPLSESVVIVDSAEVPSPSATLDADADPDNSNPEDQQDPDSSNTTSPPPTPNLDESGSSNDDSAPPPPSIVIPESTNQAIRYPYLACEVICCDVSQIIDAIVESQSSSPTSLLDLIFSIIEKPPPLSPRIAGYFEKVVTALFRRRPTALSSYINSRGFPLFEMFLNHLSNFSVMQLVKRLIMPKPSPDSEEETWQMGRDDSLDKMTCSWGSDVKYVKKIVEKMSGTRDVEFAVNAGELLSGVVQQCSLNHETLLAMTGGADYGEGMLRMIVDMALPKNVEEENMSRTESTVTAGLDVLEALLLQLGGYGCVSPIPEGEEKNAGEMTLASPIPISEVIREEGILKRIEEHLESDVAKGWRLTNQDGKVVGVLGATRLKIVRVVEALILLASPEVDSLLSTSKVFSTCLDLFFEFESCSLLHQSVANLLVHIIEGGAGRVPLQKVLLTENELLTRLLRCFEDNERHLKAGGKGRKGYMGHVIIVSQAIVHACTDEDESDPDANGEITDVNVKESEFFTLVEACQDYEKWQDFILSTLATETAIQSTPLGGYNSPSRQENLSDDIDFGLDSNDMDIAANMIASLNLAATGGKQGMKLGMGGLTFDAMNLGLGGEDDGEDSDEEEEGNTYYDDIIKGVNGNSQDIFEGNEDTVEVLDDSSDEEEEEGGRGDNDSPPVQNLFSANFGGQEEGQGGAQMQRRPTPAPTAWAAFGDPSSQDPNAVVVEPFAAFGDDTQGSQQPTIPPIERKGSAPVPAPAGGVKNVWGDEDDEDEDDPFGDLAASSKSARDDFFG</sequence>
<dbReference type="Proteomes" id="UP001165160">
    <property type="component" value="Unassembled WGS sequence"/>
</dbReference>
<dbReference type="InterPro" id="IPR007587">
    <property type="entry name" value="SAPS"/>
</dbReference>
<reference evidence="5" key="1">
    <citation type="journal article" date="2023" name="Commun. Biol.">
        <title>Genome analysis of Parmales, the sister group of diatoms, reveals the evolutionary specialization of diatoms from phago-mixotrophs to photoautotrophs.</title>
        <authorList>
            <person name="Ban H."/>
            <person name="Sato S."/>
            <person name="Yoshikawa S."/>
            <person name="Yamada K."/>
            <person name="Nakamura Y."/>
            <person name="Ichinomiya M."/>
            <person name="Sato N."/>
            <person name="Blanc-Mathieu R."/>
            <person name="Endo H."/>
            <person name="Kuwata A."/>
            <person name="Ogata H."/>
        </authorList>
    </citation>
    <scope>NUCLEOTIDE SEQUENCE [LARGE SCALE GENOMIC DNA]</scope>
    <source>
        <strain evidence="5">NIES 3699</strain>
    </source>
</reference>
<dbReference type="EMBL" id="BRXX01000141">
    <property type="protein sequence ID" value="GMH93590.1"/>
    <property type="molecule type" value="Genomic_DNA"/>
</dbReference>
<dbReference type="GO" id="GO:0019888">
    <property type="term" value="F:protein phosphatase regulator activity"/>
    <property type="evidence" value="ECO:0007669"/>
    <property type="project" value="TreeGrafter"/>
</dbReference>
<comment type="similarity">
    <text evidence="1">Belongs to the SAPS family.</text>
</comment>
<dbReference type="PANTHER" id="PTHR12634">
    <property type="entry name" value="SIT4 YEAST -ASSOCIATING PROTEIN-RELATED"/>
    <property type="match status" value="1"/>
</dbReference>
<evidence type="ECO:0000256" key="3">
    <source>
        <dbReference type="SAM" id="MobiDB-lite"/>
    </source>
</evidence>
<dbReference type="PANTHER" id="PTHR12634:SF8">
    <property type="entry name" value="FIERY MOUNTAIN, ISOFORM D"/>
    <property type="match status" value="1"/>
</dbReference>
<protein>
    <recommendedName>
        <fullName evidence="6">SIT4 phosphatase-associated protein</fullName>
    </recommendedName>
</protein>
<organism evidence="4 5">
    <name type="scientific">Triparma verrucosa</name>
    <dbReference type="NCBI Taxonomy" id="1606542"/>
    <lineage>
        <taxon>Eukaryota</taxon>
        <taxon>Sar</taxon>
        <taxon>Stramenopiles</taxon>
        <taxon>Ochrophyta</taxon>
        <taxon>Bolidophyceae</taxon>
        <taxon>Parmales</taxon>
        <taxon>Triparmaceae</taxon>
        <taxon>Triparma</taxon>
    </lineage>
</organism>
<feature type="region of interest" description="Disordered" evidence="3">
    <location>
        <begin position="751"/>
        <end position="889"/>
    </location>
</feature>
<evidence type="ECO:0000256" key="2">
    <source>
        <dbReference type="ARBA" id="ARBA00023306"/>
    </source>
</evidence>